<dbReference type="InterPro" id="IPR008334">
    <property type="entry name" value="5'-Nucleotdase_C"/>
</dbReference>
<feature type="domain" description="SLH" evidence="3">
    <location>
        <begin position="155"/>
        <end position="218"/>
    </location>
</feature>
<keyword evidence="2" id="KW-0378">Hydrolase</keyword>
<dbReference type="PANTHER" id="PTHR11575">
    <property type="entry name" value="5'-NUCLEOTIDASE-RELATED"/>
    <property type="match status" value="1"/>
</dbReference>
<organism evidence="4 5">
    <name type="scientific">Tumebacillus lipolyticus</name>
    <dbReference type="NCBI Taxonomy" id="1280370"/>
    <lineage>
        <taxon>Bacteria</taxon>
        <taxon>Bacillati</taxon>
        <taxon>Bacillota</taxon>
        <taxon>Bacilli</taxon>
        <taxon>Bacillales</taxon>
        <taxon>Alicyclobacillaceae</taxon>
        <taxon>Tumebacillus</taxon>
    </lineage>
</organism>
<evidence type="ECO:0000256" key="1">
    <source>
        <dbReference type="ARBA" id="ARBA00022729"/>
    </source>
</evidence>
<feature type="signal peptide" evidence="2">
    <location>
        <begin position="1"/>
        <end position="28"/>
    </location>
</feature>
<dbReference type="SUPFAM" id="SSF56300">
    <property type="entry name" value="Metallo-dependent phosphatases"/>
    <property type="match status" value="1"/>
</dbReference>
<comment type="similarity">
    <text evidence="2">Belongs to the 5'-nucleotidase family.</text>
</comment>
<keyword evidence="5" id="KW-1185">Reference proteome</keyword>
<dbReference type="PROSITE" id="PS51272">
    <property type="entry name" value="SLH"/>
    <property type="match status" value="3"/>
</dbReference>
<feature type="chain" id="PRO_5044959060" evidence="2">
    <location>
        <begin position="29"/>
        <end position="718"/>
    </location>
</feature>
<comment type="caution">
    <text evidence="4">The sequence shown here is derived from an EMBL/GenBank/DDBJ whole genome shotgun (WGS) entry which is preliminary data.</text>
</comment>
<dbReference type="Pfam" id="PF00395">
    <property type="entry name" value="SLH"/>
    <property type="match status" value="2"/>
</dbReference>
<keyword evidence="2" id="KW-0547">Nucleotide-binding</keyword>
<dbReference type="Pfam" id="PF02872">
    <property type="entry name" value="5_nucleotid_C"/>
    <property type="match status" value="1"/>
</dbReference>
<name>A0ABW4ZZ35_9BACL</name>
<evidence type="ECO:0000313" key="4">
    <source>
        <dbReference type="EMBL" id="MFD2170671.1"/>
    </source>
</evidence>
<keyword evidence="1 2" id="KW-0732">Signal</keyword>
<dbReference type="InterPro" id="IPR006179">
    <property type="entry name" value="5_nucleotidase/apyrase"/>
</dbReference>
<dbReference type="Gene3D" id="3.90.780.10">
    <property type="entry name" value="5'-Nucleotidase, C-terminal domain"/>
    <property type="match status" value="1"/>
</dbReference>
<dbReference type="InterPro" id="IPR004843">
    <property type="entry name" value="Calcineurin-like_PHP"/>
</dbReference>
<reference evidence="5" key="1">
    <citation type="journal article" date="2019" name="Int. J. Syst. Evol. Microbiol.">
        <title>The Global Catalogue of Microorganisms (GCM) 10K type strain sequencing project: providing services to taxonomists for standard genome sequencing and annotation.</title>
        <authorList>
            <consortium name="The Broad Institute Genomics Platform"/>
            <consortium name="The Broad Institute Genome Sequencing Center for Infectious Disease"/>
            <person name="Wu L."/>
            <person name="Ma J."/>
        </authorList>
    </citation>
    <scope>NUCLEOTIDE SEQUENCE [LARGE SCALE GENOMIC DNA]</scope>
    <source>
        <strain evidence="5">CGMCC 1.13574</strain>
    </source>
</reference>
<dbReference type="EMBL" id="JBHUIO010000006">
    <property type="protein sequence ID" value="MFD2170671.1"/>
    <property type="molecule type" value="Genomic_DNA"/>
</dbReference>
<dbReference type="Gene3D" id="3.60.21.10">
    <property type="match status" value="1"/>
</dbReference>
<sequence>MKKNGVKFGALAVVASLMTALYSPQALATGVTTTSAQAPTTQKTDLELAQMKGAIVGYPGTTDLKADKYVTRAELVAMINKALKLEDVTAKKSSFHDLATWQRQIVENAVAAGLVSGVGNGNFEPNREVTRQELAVIIGASMNKGQVPNVNQKVLNYFNDKDQVAEWARPFVAYTAIAGVFEPNADGNFDPNAKMTRGEAAKALKYVLFDVLDILSTNDIHGNIEVQFDKNKNQDQGGMETIGGIVNDFRSVNPDGTVVVDGGDAWQGTLISNLFNGESVIESMEEIKYDAMAIGNHEFDFGRDVLIDNINKSKVPIISANVIEDSTGKLVDWTQPYVILDKGGVKIGVIGFSTPQTKTTTKSTNIEGLSFPDPAPIAKELSAELKAKGCDVVIVTSHLPGEQDKKTKEIMGELVDLANGTGNGMIDAIIGGHSHQRVAGIVNGIPVVEASQWTWALGHVQLFVDKDNKDIVSSNAGLLETYTNLTTADQNVKNIIKGYKDKVSAKESEVQGVAATELSRKPPRMSQNGGKDRDGVTPLGMLITDAMRQAEGSDIAFTNAGGIRADVNAGEITYGEMFAVLPFGNTNNTGTMTAEQIKRAIDVVDKYSGLVAMQWSGVNVEWDGTRKAGDMVTKVTLTDGTPIYVDGKYNESRTFKVTTNDFMATGAGDGYTVFGEVKDWKIGDVMLDSWVKMVKDLTAQGKQVTVKDDGRDIRLDLK</sequence>
<dbReference type="PANTHER" id="PTHR11575:SF24">
    <property type="entry name" value="5'-NUCLEOTIDASE"/>
    <property type="match status" value="1"/>
</dbReference>
<dbReference type="Proteomes" id="UP001597343">
    <property type="component" value="Unassembled WGS sequence"/>
</dbReference>
<accession>A0ABW4ZZ35</accession>
<dbReference type="InterPro" id="IPR006146">
    <property type="entry name" value="5'-Nucleotdase_CS"/>
</dbReference>
<dbReference type="PROSITE" id="PS00786">
    <property type="entry name" value="5_NUCLEOTIDASE_2"/>
    <property type="match status" value="1"/>
</dbReference>
<dbReference type="SUPFAM" id="SSF55816">
    <property type="entry name" value="5'-nucleotidase (syn. UDP-sugar hydrolase), C-terminal domain"/>
    <property type="match status" value="1"/>
</dbReference>
<feature type="domain" description="SLH" evidence="3">
    <location>
        <begin position="89"/>
        <end position="152"/>
    </location>
</feature>
<dbReference type="Pfam" id="PF00149">
    <property type="entry name" value="Metallophos"/>
    <property type="match status" value="1"/>
</dbReference>
<evidence type="ECO:0000313" key="5">
    <source>
        <dbReference type="Proteomes" id="UP001597343"/>
    </source>
</evidence>
<proteinExistence type="inferred from homology"/>
<evidence type="ECO:0000259" key="3">
    <source>
        <dbReference type="PROSITE" id="PS51272"/>
    </source>
</evidence>
<dbReference type="PRINTS" id="PR01607">
    <property type="entry name" value="APYRASEFAMLY"/>
</dbReference>
<feature type="domain" description="SLH" evidence="3">
    <location>
        <begin position="29"/>
        <end position="88"/>
    </location>
</feature>
<dbReference type="InterPro" id="IPR029052">
    <property type="entry name" value="Metallo-depent_PP-like"/>
</dbReference>
<dbReference type="CDD" id="cd00845">
    <property type="entry name" value="MPP_UshA_N_like"/>
    <property type="match status" value="1"/>
</dbReference>
<gene>
    <name evidence="4" type="ORF">ACFSOY_11720</name>
</gene>
<dbReference type="RefSeq" id="WP_386046872.1">
    <property type="nucleotide sequence ID" value="NZ_JBHUIO010000006.1"/>
</dbReference>
<evidence type="ECO:0000256" key="2">
    <source>
        <dbReference type="RuleBase" id="RU362119"/>
    </source>
</evidence>
<dbReference type="InterPro" id="IPR001119">
    <property type="entry name" value="SLH_dom"/>
</dbReference>
<dbReference type="InterPro" id="IPR036907">
    <property type="entry name" value="5'-Nucleotdase_C_sf"/>
</dbReference>
<protein>
    <submittedName>
        <fullName evidence="4">5'-nucleotidase C-terminal domain-containing protein</fullName>
    </submittedName>
</protein>